<sequence length="136" mass="14299">MAEGAALHVEVVSADHVVWSGEATLVVARTVEGDIGIMANHSPMFSVMVPNGVEIVSTDGERIVVAVDGGFVSVAGGRVSILSEYATLASELSLPDAEKRLQRAASAWSDADDSDEDARKEFERAEAEVKAARKAS</sequence>
<reference evidence="11 12" key="1">
    <citation type="submission" date="2019-03" db="EMBL/GenBank/DDBJ databases">
        <title>Genomic Encyclopedia of Archaeal and Bacterial Type Strains, Phase II (KMG-II): from individual species to whole genera.</title>
        <authorList>
            <person name="Goeker M."/>
        </authorList>
    </citation>
    <scope>NUCLEOTIDE SEQUENCE [LARGE SCALE GENOMIC DNA]</scope>
    <source>
        <strain evidence="11 12">DSM 24323</strain>
    </source>
</reference>
<comment type="subunit">
    <text evidence="8 9">F-type ATPases have 2 components, CF(1) - the catalytic core - and CF(0) - the membrane proton channel. CF(1) has five subunits: alpha(3), beta(3), gamma(1), delta(1), epsilon(1). CF(0) has three main subunits: a, b and c.</text>
</comment>
<dbReference type="GO" id="GO:0045259">
    <property type="term" value="C:proton-transporting ATP synthase complex"/>
    <property type="evidence" value="ECO:0007669"/>
    <property type="project" value="UniProtKB-KW"/>
</dbReference>
<dbReference type="PANTHER" id="PTHR13822">
    <property type="entry name" value="ATP SYNTHASE DELTA/EPSILON CHAIN"/>
    <property type="match status" value="1"/>
</dbReference>
<gene>
    <name evidence="8" type="primary">atpC</name>
    <name evidence="11" type="ORF">CLV29_1263</name>
</gene>
<dbReference type="GO" id="GO:0046933">
    <property type="term" value="F:proton-transporting ATP synthase activity, rotational mechanism"/>
    <property type="evidence" value="ECO:0007669"/>
    <property type="project" value="UniProtKB-UniRule"/>
</dbReference>
<evidence type="ECO:0000313" key="12">
    <source>
        <dbReference type="Proteomes" id="UP000295371"/>
    </source>
</evidence>
<dbReference type="OrthoDB" id="9791445at2"/>
<dbReference type="InterPro" id="IPR001469">
    <property type="entry name" value="ATP_synth_F1_dsu/esu"/>
</dbReference>
<evidence type="ECO:0000256" key="9">
    <source>
        <dbReference type="RuleBase" id="RU003656"/>
    </source>
</evidence>
<evidence type="ECO:0000256" key="8">
    <source>
        <dbReference type="HAMAP-Rule" id="MF_00530"/>
    </source>
</evidence>
<dbReference type="SUPFAM" id="SSF51344">
    <property type="entry name" value="Epsilon subunit of F1F0-ATP synthase N-terminal domain"/>
    <property type="match status" value="1"/>
</dbReference>
<proteinExistence type="inferred from homology"/>
<dbReference type="HAMAP" id="MF_00530">
    <property type="entry name" value="ATP_synth_epsil_bac"/>
    <property type="match status" value="1"/>
</dbReference>
<dbReference type="CDD" id="cd12152">
    <property type="entry name" value="F1-ATPase_delta"/>
    <property type="match status" value="1"/>
</dbReference>
<name>A0A4R7JB42_9ACTN</name>
<evidence type="ECO:0000256" key="7">
    <source>
        <dbReference type="ARBA" id="ARBA00023310"/>
    </source>
</evidence>
<comment type="caution">
    <text evidence="11">The sequence shown here is derived from an EMBL/GenBank/DDBJ whole genome shotgun (WGS) entry which is preliminary data.</text>
</comment>
<keyword evidence="3 8" id="KW-0813">Transport</keyword>
<evidence type="ECO:0000256" key="3">
    <source>
        <dbReference type="ARBA" id="ARBA00022448"/>
    </source>
</evidence>
<comment type="similarity">
    <text evidence="2 8 9">Belongs to the ATPase epsilon chain family.</text>
</comment>
<dbReference type="Pfam" id="PF02823">
    <property type="entry name" value="ATP-synt_DE_N"/>
    <property type="match status" value="1"/>
</dbReference>
<comment type="subcellular location">
    <subcellularLocation>
        <location evidence="1 8">Cell membrane</location>
        <topology evidence="1 8">Peripheral membrane protein</topology>
    </subcellularLocation>
</comment>
<accession>A0A4R7JB42</accession>
<feature type="domain" description="ATP synthase F1 complex delta/epsilon subunit N-terminal" evidence="10">
    <location>
        <begin position="7"/>
        <end position="85"/>
    </location>
</feature>
<evidence type="ECO:0000256" key="5">
    <source>
        <dbReference type="ARBA" id="ARBA00023136"/>
    </source>
</evidence>
<dbReference type="GO" id="GO:0005524">
    <property type="term" value="F:ATP binding"/>
    <property type="evidence" value="ECO:0007669"/>
    <property type="project" value="UniProtKB-UniRule"/>
</dbReference>
<evidence type="ECO:0000256" key="6">
    <source>
        <dbReference type="ARBA" id="ARBA00023196"/>
    </source>
</evidence>
<evidence type="ECO:0000259" key="10">
    <source>
        <dbReference type="Pfam" id="PF02823"/>
    </source>
</evidence>
<keyword evidence="8" id="KW-0375">Hydrogen ion transport</keyword>
<evidence type="ECO:0000256" key="1">
    <source>
        <dbReference type="ARBA" id="ARBA00004202"/>
    </source>
</evidence>
<dbReference type="RefSeq" id="WP_133754117.1">
    <property type="nucleotide sequence ID" value="NZ_SOAW01000001.1"/>
</dbReference>
<keyword evidence="4 8" id="KW-0406">Ion transport</keyword>
<organism evidence="11 12">
    <name type="scientific">Naumannella halotolerans</name>
    <dbReference type="NCBI Taxonomy" id="993414"/>
    <lineage>
        <taxon>Bacteria</taxon>
        <taxon>Bacillati</taxon>
        <taxon>Actinomycetota</taxon>
        <taxon>Actinomycetes</taxon>
        <taxon>Propionibacteriales</taxon>
        <taxon>Propionibacteriaceae</taxon>
        <taxon>Naumannella</taxon>
    </lineage>
</organism>
<keyword evidence="8" id="KW-1003">Cell membrane</keyword>
<dbReference type="AlphaFoldDB" id="A0A4R7JB42"/>
<dbReference type="Proteomes" id="UP000295371">
    <property type="component" value="Unassembled WGS sequence"/>
</dbReference>
<keyword evidence="12" id="KW-1185">Reference proteome</keyword>
<keyword evidence="7 8" id="KW-0066">ATP synthesis</keyword>
<keyword evidence="5 8" id="KW-0472">Membrane</keyword>
<dbReference type="Gene3D" id="2.60.15.10">
    <property type="entry name" value="F0F1 ATP synthase delta/epsilon subunit, N-terminal"/>
    <property type="match status" value="1"/>
</dbReference>
<keyword evidence="6 8" id="KW-0139">CF(1)</keyword>
<dbReference type="EMBL" id="SOAW01000001">
    <property type="protein sequence ID" value="TDT33639.1"/>
    <property type="molecule type" value="Genomic_DNA"/>
</dbReference>
<evidence type="ECO:0000313" key="11">
    <source>
        <dbReference type="EMBL" id="TDT33639.1"/>
    </source>
</evidence>
<dbReference type="NCBIfam" id="TIGR01216">
    <property type="entry name" value="ATP_synt_epsi"/>
    <property type="match status" value="1"/>
</dbReference>
<evidence type="ECO:0000256" key="2">
    <source>
        <dbReference type="ARBA" id="ARBA00005712"/>
    </source>
</evidence>
<protein>
    <recommendedName>
        <fullName evidence="8">ATP synthase epsilon chain</fullName>
    </recommendedName>
    <alternativeName>
        <fullName evidence="8">ATP synthase F1 sector epsilon subunit</fullName>
    </alternativeName>
    <alternativeName>
        <fullName evidence="8">F-ATPase epsilon subunit</fullName>
    </alternativeName>
</protein>
<dbReference type="InterPro" id="IPR020546">
    <property type="entry name" value="ATP_synth_F1_dsu/esu_N"/>
</dbReference>
<comment type="function">
    <text evidence="8">Produces ATP from ADP in the presence of a proton gradient across the membrane.</text>
</comment>
<evidence type="ECO:0000256" key="4">
    <source>
        <dbReference type="ARBA" id="ARBA00023065"/>
    </source>
</evidence>
<dbReference type="NCBIfam" id="NF009977">
    <property type="entry name" value="PRK13442.1"/>
    <property type="match status" value="1"/>
</dbReference>
<dbReference type="GO" id="GO:0005886">
    <property type="term" value="C:plasma membrane"/>
    <property type="evidence" value="ECO:0007669"/>
    <property type="project" value="UniProtKB-SubCell"/>
</dbReference>
<dbReference type="PANTHER" id="PTHR13822:SF10">
    <property type="entry name" value="ATP SYNTHASE EPSILON CHAIN, CHLOROPLASTIC"/>
    <property type="match status" value="1"/>
</dbReference>
<dbReference type="InterPro" id="IPR036771">
    <property type="entry name" value="ATPsynth_dsu/esu_N"/>
</dbReference>